<proteinExistence type="predicted"/>
<dbReference type="Proteomes" id="UP000215305">
    <property type="component" value="Unassembled WGS sequence"/>
</dbReference>
<dbReference type="VEuPathDB" id="FungiDB:CDV56_100254"/>
<comment type="caution">
    <text evidence="1">The sequence shown here is derived from an EMBL/GenBank/DDBJ whole genome shotgun (WGS) entry which is preliminary data.</text>
</comment>
<evidence type="ECO:0000313" key="2">
    <source>
        <dbReference type="Proteomes" id="UP000215305"/>
    </source>
</evidence>
<dbReference type="STRING" id="41047.A0A397G2M1"/>
<feature type="non-terminal residue" evidence="1">
    <location>
        <position position="1"/>
    </location>
</feature>
<dbReference type="AlphaFoldDB" id="A0A397G2M1"/>
<keyword evidence="2" id="KW-1185">Reference proteome</keyword>
<organism evidence="1 2">
    <name type="scientific">Aspergillus thermomutatus</name>
    <name type="common">Neosartorya pseudofischeri</name>
    <dbReference type="NCBI Taxonomy" id="41047"/>
    <lineage>
        <taxon>Eukaryota</taxon>
        <taxon>Fungi</taxon>
        <taxon>Dikarya</taxon>
        <taxon>Ascomycota</taxon>
        <taxon>Pezizomycotina</taxon>
        <taxon>Eurotiomycetes</taxon>
        <taxon>Eurotiomycetidae</taxon>
        <taxon>Eurotiales</taxon>
        <taxon>Aspergillaceae</taxon>
        <taxon>Aspergillus</taxon>
        <taxon>Aspergillus subgen. Fumigati</taxon>
    </lineage>
</organism>
<protein>
    <submittedName>
        <fullName evidence="1">Uncharacterized protein</fullName>
    </submittedName>
</protein>
<dbReference type="GeneID" id="38122228"/>
<dbReference type="RefSeq" id="XP_026609853.1">
    <property type="nucleotide sequence ID" value="XM_026753873.1"/>
</dbReference>
<dbReference type="EMBL" id="NKHU02000402">
    <property type="protein sequence ID" value="RHZ43556.1"/>
    <property type="molecule type" value="Genomic_DNA"/>
</dbReference>
<evidence type="ECO:0000313" key="1">
    <source>
        <dbReference type="EMBL" id="RHZ43556.1"/>
    </source>
</evidence>
<accession>A0A397G2M1</accession>
<name>A0A397G2M1_ASPTH</name>
<gene>
    <name evidence="1" type="ORF">CDV56_100254</name>
</gene>
<sequence>ELMLHYNLCILIVADAVETARRTDLLDRMGVIRSEAEGGLMNCLRFGLDNRFAIPQRGDSASRSVPLVAIDPYPHHVVAGMQLLWKGIERDYQAGEIARDTCKELQSVLLQTLELLPQTSKSVQKATEEARDSLIL</sequence>
<dbReference type="OrthoDB" id="5958943at2759"/>
<reference evidence="1" key="1">
    <citation type="submission" date="2018-08" db="EMBL/GenBank/DDBJ databases">
        <title>Draft genome sequence of azole-resistant Aspergillus thermomutatus (Neosartorya pseudofischeri) strain HMR AF 39, isolated from a human nasal aspirate.</title>
        <authorList>
            <person name="Parent-Michaud M."/>
            <person name="Dufresne P.J."/>
            <person name="Fournier E."/>
            <person name="Martineau C."/>
            <person name="Moreira S."/>
            <person name="Perkins V."/>
            <person name="De Repentigny L."/>
            <person name="Dufresne S.F."/>
        </authorList>
    </citation>
    <scope>NUCLEOTIDE SEQUENCE [LARGE SCALE GENOMIC DNA]</scope>
    <source>
        <strain evidence="1">HMR AF 39</strain>
    </source>
</reference>